<sequence length="150" mass="16311">MARVYYASVSRLHIPAAVLEHVQSLYADDVCEATVELVQRSVEVALCALPRALPAEPNRFVVSCVPEAGLDGSFSLLICIGGPEFEEGDPDLWDCLLEIRDHWVRSAPNLKAGGAFNSIGHLRSLGDPRPDPSLLAQVTLQPVNNAFRGY</sequence>
<evidence type="ECO:0000313" key="1">
    <source>
        <dbReference type="EMBL" id="QDZ17480.1"/>
    </source>
</evidence>
<dbReference type="GeneID" id="65102542"/>
<dbReference type="RefSeq" id="YP_010087279.1">
    <property type="nucleotide sequence ID" value="NC_055526.1"/>
</dbReference>
<dbReference type="EMBL" id="MK518392">
    <property type="protein sequence ID" value="QDZ17480.1"/>
    <property type="molecule type" value="Genomic_DNA"/>
</dbReference>
<dbReference type="Proteomes" id="UP000501954">
    <property type="component" value="Segment"/>
</dbReference>
<protein>
    <submittedName>
        <fullName evidence="1">E4 ORF-2</fullName>
    </submittedName>
</protein>
<proteinExistence type="predicted"/>
<keyword evidence="2" id="KW-1185">Reference proteome</keyword>
<reference evidence="1 2" key="1">
    <citation type="journal article" date="2019" name="Arch. Virol.">
        <title>Isolation and complete genome sequence analysis of a novel ovine adenovirus type representing a possible new mastadenovirus species.</title>
        <authorList>
            <person name="Vidovszky M.Z."/>
            <person name="Szeredi L."/>
            <person name="Doszpoly A."/>
            <person name="Harrach B."/>
            <person name="Hornyak A."/>
        </authorList>
    </citation>
    <scope>NUCLEOTIDE SEQUENCE [LARGE SCALE GENOMIC DNA]</scope>
    <source>
        <strain evidence="1 2">7508</strain>
    </source>
</reference>
<name>A0A5B8MDP2_9ADEN</name>
<evidence type="ECO:0000313" key="2">
    <source>
        <dbReference type="Proteomes" id="UP000501954"/>
    </source>
</evidence>
<accession>A0A5B8MDP2</accession>
<dbReference type="KEGG" id="vg:65102542"/>
<organism evidence="1 2">
    <name type="scientific">Ovine adenovirus 8</name>
    <dbReference type="NCBI Taxonomy" id="2601527"/>
    <lineage>
        <taxon>Viruses</taxon>
        <taxon>Varidnaviria</taxon>
        <taxon>Bamfordvirae</taxon>
        <taxon>Preplasmiviricota</taxon>
        <taxon>Polisuviricotina</taxon>
        <taxon>Pharingeaviricetes</taxon>
        <taxon>Rowavirales</taxon>
        <taxon>Adenoviridae</taxon>
        <taxon>Mastadenovirus</taxon>
        <taxon>Mastadenovirus ovisoctavum</taxon>
    </lineage>
</organism>